<dbReference type="PANTHER" id="PTHR43630">
    <property type="entry name" value="POLY-BETA-1,6-N-ACETYL-D-GLUCOSAMINE SYNTHASE"/>
    <property type="match status" value="1"/>
</dbReference>
<evidence type="ECO:0000313" key="6">
    <source>
        <dbReference type="EMBL" id="NIJ52513.1"/>
    </source>
</evidence>
<dbReference type="InterPro" id="IPR001173">
    <property type="entry name" value="Glyco_trans_2-like"/>
</dbReference>
<evidence type="ECO:0000256" key="2">
    <source>
        <dbReference type="ARBA" id="ARBA00022676"/>
    </source>
</evidence>
<proteinExistence type="inferred from homology"/>
<gene>
    <name evidence="6" type="ORF">FHS68_001683</name>
</gene>
<dbReference type="Gene3D" id="3.90.550.10">
    <property type="entry name" value="Spore Coat Polysaccharide Biosynthesis Protein SpsA, Chain A"/>
    <property type="match status" value="1"/>
</dbReference>
<keyword evidence="4" id="KW-0812">Transmembrane</keyword>
<reference evidence="6 7" key="1">
    <citation type="submission" date="2020-03" db="EMBL/GenBank/DDBJ databases">
        <title>Genomic Encyclopedia of Type Strains, Phase IV (KMG-IV): sequencing the most valuable type-strain genomes for metagenomic binning, comparative biology and taxonomic classification.</title>
        <authorList>
            <person name="Goeker M."/>
        </authorList>
    </citation>
    <scope>NUCLEOTIDE SEQUENCE [LARGE SCALE GENOMIC DNA]</scope>
    <source>
        <strain evidence="6 7">DSM 102865</strain>
    </source>
</reference>
<evidence type="ECO:0000313" key="7">
    <source>
        <dbReference type="Proteomes" id="UP001179181"/>
    </source>
</evidence>
<dbReference type="SUPFAM" id="SSF53448">
    <property type="entry name" value="Nucleotide-diphospho-sugar transferases"/>
    <property type="match status" value="1"/>
</dbReference>
<protein>
    <submittedName>
        <fullName evidence="6">Cellulose synthase/poly-beta-1,6-N-acetylglucosamine synthase-like glycosyltransferase</fullName>
    </submittedName>
</protein>
<dbReference type="EMBL" id="JAASQJ010000002">
    <property type="protein sequence ID" value="NIJ52513.1"/>
    <property type="molecule type" value="Genomic_DNA"/>
</dbReference>
<evidence type="ECO:0000256" key="1">
    <source>
        <dbReference type="ARBA" id="ARBA00006739"/>
    </source>
</evidence>
<keyword evidence="7" id="KW-1185">Reference proteome</keyword>
<accession>A0ABX0UJ36</accession>
<keyword evidence="2" id="KW-0328">Glycosyltransferase</keyword>
<feature type="transmembrane region" description="Helical" evidence="4">
    <location>
        <begin position="275"/>
        <end position="293"/>
    </location>
</feature>
<keyword evidence="3" id="KW-0808">Transferase</keyword>
<evidence type="ECO:0000256" key="3">
    <source>
        <dbReference type="ARBA" id="ARBA00022679"/>
    </source>
</evidence>
<dbReference type="Pfam" id="PF00535">
    <property type="entry name" value="Glycos_transf_2"/>
    <property type="match status" value="1"/>
</dbReference>
<comment type="similarity">
    <text evidence="1">Belongs to the glycosyltransferase 2 family.</text>
</comment>
<keyword evidence="4" id="KW-1133">Transmembrane helix</keyword>
<feature type="transmembrane region" description="Helical" evidence="4">
    <location>
        <begin position="305"/>
        <end position="322"/>
    </location>
</feature>
<dbReference type="RefSeq" id="WP_167269040.1">
    <property type="nucleotide sequence ID" value="NZ_JAASQJ010000002.1"/>
</dbReference>
<name>A0ABX0UJ36_9BACT</name>
<keyword evidence="4" id="KW-0472">Membrane</keyword>
<dbReference type="PANTHER" id="PTHR43630:SF1">
    <property type="entry name" value="POLY-BETA-1,6-N-ACETYL-D-GLUCOSAMINE SYNTHASE"/>
    <property type="match status" value="1"/>
</dbReference>
<dbReference type="InterPro" id="IPR029044">
    <property type="entry name" value="Nucleotide-diphossugar_trans"/>
</dbReference>
<dbReference type="Proteomes" id="UP001179181">
    <property type="component" value="Unassembled WGS sequence"/>
</dbReference>
<sequence length="333" mass="38133">MSNSENLIKISVLIAARNEEDNIERCLTSLDAVNFPKENLEIIVGDDDSDDRTAELVQNFIKDKPHFKYIKIASQLAELKGKANVLAHLAHHASGDYFLYCDADIAVKPTWISEMRAHFKPKTGVVIGLTRMKHTHLLADLLSMEWLFALSTMRFFSLFKIPITGMGNNMAVTREAYFAIGGFEKIGFSIVEDYTLFIGVVRQGYDFQMAYKPEVLSISEPVNTFPELLKQRKRWMHGVMQSFWVTRLSLFVSSLIVPICLLIAIWYPIDALSSIVQYYVLITGISLLSIILLKQPDLWKAAFLFWFYMVSIGLIMLVNYYLPSKTVWKGREY</sequence>
<evidence type="ECO:0000259" key="5">
    <source>
        <dbReference type="Pfam" id="PF00535"/>
    </source>
</evidence>
<evidence type="ECO:0000256" key="4">
    <source>
        <dbReference type="SAM" id="Phobius"/>
    </source>
</evidence>
<feature type="transmembrane region" description="Helical" evidence="4">
    <location>
        <begin position="244"/>
        <end position="269"/>
    </location>
</feature>
<organism evidence="6 7">
    <name type="scientific">Dyadobacter arcticus</name>
    <dbReference type="NCBI Taxonomy" id="1078754"/>
    <lineage>
        <taxon>Bacteria</taxon>
        <taxon>Pseudomonadati</taxon>
        <taxon>Bacteroidota</taxon>
        <taxon>Cytophagia</taxon>
        <taxon>Cytophagales</taxon>
        <taxon>Spirosomataceae</taxon>
        <taxon>Dyadobacter</taxon>
    </lineage>
</organism>
<feature type="domain" description="Glycosyltransferase 2-like" evidence="5">
    <location>
        <begin position="11"/>
        <end position="175"/>
    </location>
</feature>
<comment type="caution">
    <text evidence="6">The sequence shown here is derived from an EMBL/GenBank/DDBJ whole genome shotgun (WGS) entry which is preliminary data.</text>
</comment>